<dbReference type="AlphaFoldDB" id="A0A2T4UH04"/>
<evidence type="ECO:0000313" key="1">
    <source>
        <dbReference type="EMBL" id="PTL58497.1"/>
    </source>
</evidence>
<dbReference type="Proteomes" id="UP000240739">
    <property type="component" value="Unassembled WGS sequence"/>
</dbReference>
<dbReference type="EMBL" id="PYYB01000001">
    <property type="protein sequence ID" value="PTL58497.1"/>
    <property type="molecule type" value="Genomic_DNA"/>
</dbReference>
<dbReference type="OrthoDB" id="5733524at2"/>
<dbReference type="RefSeq" id="WP_107566935.1">
    <property type="nucleotide sequence ID" value="NZ_PYYB01000001.1"/>
</dbReference>
<proteinExistence type="predicted"/>
<comment type="caution">
    <text evidence="1">The sequence shown here is derived from an EMBL/GenBank/DDBJ whole genome shotgun (WGS) entry which is preliminary data.</text>
</comment>
<name>A0A2T4UH04_9ACTN</name>
<evidence type="ECO:0008006" key="3">
    <source>
        <dbReference type="Google" id="ProtNLM"/>
    </source>
</evidence>
<keyword evidence="2" id="KW-1185">Reference proteome</keyword>
<sequence length="166" mass="18361">MTGPCTYLPLEGHPQVGPQDVLDLWVGEGALDAAQAQARLPEVLHVAVTSAGELAAVSTVHLHEDPQLRADLWFYRTYVGVRHRRSTVAEGLLRTTVELLEARWQDGRDRRGAGIAFRLQNDGLRAAHREAVWPRIPMSYVTRSPGGELRVRWFAGALAPDPPRAT</sequence>
<protein>
    <recommendedName>
        <fullName evidence="3">GNAT family N-acetyltransferase</fullName>
    </recommendedName>
</protein>
<reference evidence="1 2" key="1">
    <citation type="submission" date="2018-03" db="EMBL/GenBank/DDBJ databases">
        <title>Aquarubrobacter algicola gen. nov., sp. nov., a novel actinobacterium isolated from shallow eutrophic lake during the end of cyanobacterial harmful algal blooms.</title>
        <authorList>
            <person name="Chun S.J."/>
        </authorList>
    </citation>
    <scope>NUCLEOTIDE SEQUENCE [LARGE SCALE GENOMIC DNA]</scope>
    <source>
        <strain evidence="1 2">Seoho-28</strain>
    </source>
</reference>
<evidence type="ECO:0000313" key="2">
    <source>
        <dbReference type="Proteomes" id="UP000240739"/>
    </source>
</evidence>
<gene>
    <name evidence="1" type="ORF">C7Y72_01915</name>
</gene>
<organism evidence="1 2">
    <name type="scientific">Paraconexibacter algicola</name>
    <dbReference type="NCBI Taxonomy" id="2133960"/>
    <lineage>
        <taxon>Bacteria</taxon>
        <taxon>Bacillati</taxon>
        <taxon>Actinomycetota</taxon>
        <taxon>Thermoleophilia</taxon>
        <taxon>Solirubrobacterales</taxon>
        <taxon>Paraconexibacteraceae</taxon>
        <taxon>Paraconexibacter</taxon>
    </lineage>
</organism>
<accession>A0A2T4UH04</accession>